<feature type="domain" description="GtrA/DPMS transmembrane" evidence="8">
    <location>
        <begin position="268"/>
        <end position="378"/>
    </location>
</feature>
<keyword evidence="5 6" id="KW-0472">Membrane</keyword>
<dbReference type="Gene3D" id="3.90.550.10">
    <property type="entry name" value="Spore Coat Polysaccharide Biosynthesis Protein SpsA, Chain A"/>
    <property type="match status" value="1"/>
</dbReference>
<protein>
    <submittedName>
        <fullName evidence="9">Uncharacterized protein</fullName>
    </submittedName>
</protein>
<comment type="similarity">
    <text evidence="2">Belongs to the glycosyltransferase 2 family.</text>
</comment>
<sequence length="789" mass="87117">MQNNTKNISKVDPGIKPLDIRPAWKSQPPEISVIIPARTKTDNLATVFRQLSEEHSGPSMEILLVDDSDDGAGDVVLSLAALSPVPMRLIHRGPGERHGGFGGAVLAGLAQARGMWAVVMDGDLRHPPVLAPRLAEIGRSRDVDVVIATSRHLVSILPTAIAKATFPRRLGQPSDPLSGFFAVRRAALDLDRLRPAGFKILMEILVRHPGLRTVEVPFPTQPRQAGRRKTSLREGMTFVRHLVRLRTSLSNRHAISSPKRWLVHAGAFGLVGLSGLLVNTALLWLLHDHLLDLHYLLAAALATEASTTWLFVLTETLVYRRVKPGTTASRAVRFFLLNHALLALRLPILALLVDGLGLGVLLANAFTLGLLFLVRLVATDSAIYRRAQPVAGESARAAIRVVVDVTSSASTSTGVTLKRSSDLARYLPYRYCVPNVATIGSQVRLAELDYFRAQWLDNDTEIQIRVGPVGSRRPLPRAVITQFTCPPAIEYAEHLGRFGANFQISLGEKIEVVVSPSLARSPHVVYTNILEALLRFVAVSRGAMLLHSACVELDGVGVLISARTDTGKTGTVLRLVREHSAKFLSDDMIVLYGDGRVDCFPKPLTISHHTVRAVRYDELTRREWRRLWLQSLLHSRQGRQLGLSLSHLNVPIMGTNALTQRIVPPPKYAMDRLMPCQIVPETKLAELFVIERGAHAVGDMSPRDAMSALLTNTEDAYQFPPFHQLAPSIVIGEDDHLALREKEREILATALRRIRARSLATPDFSWADEIPRLLVPRPTDDWLSPRRYA</sequence>
<dbReference type="InterPro" id="IPR027417">
    <property type="entry name" value="P-loop_NTPase"/>
</dbReference>
<comment type="subcellular location">
    <subcellularLocation>
        <location evidence="1">Membrane</location>
        <topology evidence="1">Multi-pass membrane protein</topology>
    </subcellularLocation>
</comment>
<dbReference type="Pfam" id="PF04138">
    <property type="entry name" value="GtrA_DPMS_TM"/>
    <property type="match status" value="1"/>
</dbReference>
<evidence type="ECO:0000259" key="7">
    <source>
        <dbReference type="Pfam" id="PF00535"/>
    </source>
</evidence>
<dbReference type="InterPro" id="IPR001173">
    <property type="entry name" value="Glyco_trans_2-like"/>
</dbReference>
<evidence type="ECO:0000256" key="5">
    <source>
        <dbReference type="ARBA" id="ARBA00023136"/>
    </source>
</evidence>
<dbReference type="InterPro" id="IPR050256">
    <property type="entry name" value="Glycosyltransferase_2"/>
</dbReference>
<dbReference type="Proteomes" id="UP000287547">
    <property type="component" value="Unassembled WGS sequence"/>
</dbReference>
<accession>A0A428Z755</accession>
<dbReference type="RefSeq" id="WP_125727487.1">
    <property type="nucleotide sequence ID" value="NZ_QHKI01000020.1"/>
</dbReference>
<reference evidence="9 10" key="1">
    <citation type="submission" date="2018-05" db="EMBL/GenBank/DDBJ databases">
        <title>Evolution of GPA BGCs.</title>
        <authorList>
            <person name="Waglechner N."/>
            <person name="Wright G.D."/>
        </authorList>
    </citation>
    <scope>NUCLEOTIDE SEQUENCE [LARGE SCALE GENOMIC DNA]</scope>
    <source>
        <strain evidence="9 10">A82846</strain>
    </source>
</reference>
<dbReference type="EMBL" id="QHKI01000020">
    <property type="protein sequence ID" value="RSM83211.1"/>
    <property type="molecule type" value="Genomic_DNA"/>
</dbReference>
<dbReference type="Pfam" id="PF00535">
    <property type="entry name" value="Glycos_transf_2"/>
    <property type="match status" value="1"/>
</dbReference>
<evidence type="ECO:0000313" key="10">
    <source>
        <dbReference type="Proteomes" id="UP000287547"/>
    </source>
</evidence>
<comment type="caution">
    <text evidence="9">The sequence shown here is derived from an EMBL/GenBank/DDBJ whole genome shotgun (WGS) entry which is preliminary data.</text>
</comment>
<evidence type="ECO:0000256" key="6">
    <source>
        <dbReference type="SAM" id="Phobius"/>
    </source>
</evidence>
<dbReference type="SUPFAM" id="SSF53795">
    <property type="entry name" value="PEP carboxykinase-like"/>
    <property type="match status" value="1"/>
</dbReference>
<dbReference type="SUPFAM" id="SSF53448">
    <property type="entry name" value="Nucleotide-diphospho-sugar transferases"/>
    <property type="match status" value="1"/>
</dbReference>
<dbReference type="GO" id="GO:0016020">
    <property type="term" value="C:membrane"/>
    <property type="evidence" value="ECO:0007669"/>
    <property type="project" value="UniProtKB-SubCell"/>
</dbReference>
<feature type="transmembrane region" description="Helical" evidence="6">
    <location>
        <begin position="334"/>
        <end position="353"/>
    </location>
</feature>
<evidence type="ECO:0000256" key="2">
    <source>
        <dbReference type="ARBA" id="ARBA00006739"/>
    </source>
</evidence>
<evidence type="ECO:0000256" key="4">
    <source>
        <dbReference type="ARBA" id="ARBA00022989"/>
    </source>
</evidence>
<organism evidence="9 10">
    <name type="scientific">Kibdelosporangium aridum</name>
    <dbReference type="NCBI Taxonomy" id="2030"/>
    <lineage>
        <taxon>Bacteria</taxon>
        <taxon>Bacillati</taxon>
        <taxon>Actinomycetota</taxon>
        <taxon>Actinomycetes</taxon>
        <taxon>Pseudonocardiales</taxon>
        <taxon>Pseudonocardiaceae</taxon>
        <taxon>Kibdelosporangium</taxon>
    </lineage>
</organism>
<dbReference type="InterPro" id="IPR007267">
    <property type="entry name" value="GtrA_DPMS_TM"/>
</dbReference>
<dbReference type="InterPro" id="IPR029044">
    <property type="entry name" value="Nucleotide-diphossugar_trans"/>
</dbReference>
<feature type="domain" description="Glycosyltransferase 2-like" evidence="7">
    <location>
        <begin position="32"/>
        <end position="149"/>
    </location>
</feature>
<name>A0A428Z755_KIBAR</name>
<dbReference type="OrthoDB" id="9810303at2"/>
<dbReference type="PANTHER" id="PTHR48090">
    <property type="entry name" value="UNDECAPRENYL-PHOSPHATE 4-DEOXY-4-FORMAMIDO-L-ARABINOSE TRANSFERASE-RELATED"/>
    <property type="match status" value="1"/>
</dbReference>
<evidence type="ECO:0000256" key="1">
    <source>
        <dbReference type="ARBA" id="ARBA00004141"/>
    </source>
</evidence>
<dbReference type="Gene3D" id="3.40.50.300">
    <property type="entry name" value="P-loop containing nucleotide triphosphate hydrolases"/>
    <property type="match status" value="1"/>
</dbReference>
<feature type="transmembrane region" description="Helical" evidence="6">
    <location>
        <begin position="261"/>
        <end position="287"/>
    </location>
</feature>
<dbReference type="AlphaFoldDB" id="A0A428Z755"/>
<feature type="transmembrane region" description="Helical" evidence="6">
    <location>
        <begin position="359"/>
        <end position="378"/>
    </location>
</feature>
<feature type="transmembrane region" description="Helical" evidence="6">
    <location>
        <begin position="293"/>
        <end position="313"/>
    </location>
</feature>
<evidence type="ECO:0000313" key="9">
    <source>
        <dbReference type="EMBL" id="RSM83211.1"/>
    </source>
</evidence>
<dbReference type="PANTHER" id="PTHR48090:SF7">
    <property type="entry name" value="RFBJ PROTEIN"/>
    <property type="match status" value="1"/>
</dbReference>
<gene>
    <name evidence="9" type="ORF">DMH04_24080</name>
</gene>
<proteinExistence type="inferred from homology"/>
<dbReference type="GO" id="GO:0000271">
    <property type="term" value="P:polysaccharide biosynthetic process"/>
    <property type="evidence" value="ECO:0007669"/>
    <property type="project" value="InterPro"/>
</dbReference>
<evidence type="ECO:0000259" key="8">
    <source>
        <dbReference type="Pfam" id="PF04138"/>
    </source>
</evidence>
<keyword evidence="4 6" id="KW-1133">Transmembrane helix</keyword>
<evidence type="ECO:0000256" key="3">
    <source>
        <dbReference type="ARBA" id="ARBA00022692"/>
    </source>
</evidence>
<keyword evidence="3 6" id="KW-0812">Transmembrane</keyword>